<evidence type="ECO:0000313" key="8">
    <source>
        <dbReference type="EMBL" id="AWL09268.1"/>
    </source>
</evidence>
<comment type="subcellular location">
    <subcellularLocation>
        <location evidence="1">Cell membrane</location>
        <topology evidence="1">Multi-pass membrane protein</topology>
    </subcellularLocation>
</comment>
<organism evidence="8 9">
    <name type="scientific">Aquirufa nivalisilvae</name>
    <dbReference type="NCBI Taxonomy" id="2516557"/>
    <lineage>
        <taxon>Bacteria</taxon>
        <taxon>Pseudomonadati</taxon>
        <taxon>Bacteroidota</taxon>
        <taxon>Cytophagia</taxon>
        <taxon>Cytophagales</taxon>
        <taxon>Flectobacillaceae</taxon>
        <taxon>Aquirufa</taxon>
    </lineage>
</organism>
<feature type="binding site" evidence="7">
    <location>
        <position position="163"/>
    </location>
    <ligand>
        <name>Mg(2+)</name>
        <dbReference type="ChEBI" id="CHEBI:18420"/>
    </ligand>
</feature>
<keyword evidence="4" id="KW-0812">Transmembrane</keyword>
<sequence>MNEYLQLLSNKEFQIIVSFIVSIVVTVTAIPVIINISKLKDLMAEIELRSSHEELTPTLGGVAIFAATLISYFIWDNPNEGHEIHLAVAALIILFFLGIKDDILILSPKKKLFIQIAASLLLITFGDLRISTFFGLFNIHHIPYIISIAFTLFIIIAIINAINLLDGIDGLAGTVGFVASAIFAYLFYSLGLFALATLALSLAGSLVGFLRFNWSTKNKIFMGDTGSMILGFLLAFFAVKYIVYNSSYVYDPRLVKDAPILTIIILLLPLFDTLRMFIIRISTGVSPFKGDRKHLHHVLIDNGFSHFWATMILIAFNLSVLALYTIIRHEYSNHEVLFGLLVTFLIYCYTAYLLSRNIDTNTVDRLKYTKIDKVKRLQLVEEKKNTNLSSNQPPITE</sequence>
<keyword evidence="3 8" id="KW-0808">Transferase</keyword>
<comment type="cofactor">
    <cofactor evidence="7">
        <name>Mg(2+)</name>
        <dbReference type="ChEBI" id="CHEBI:18420"/>
    </cofactor>
</comment>
<dbReference type="GO" id="GO:0044038">
    <property type="term" value="P:cell wall macromolecule biosynthetic process"/>
    <property type="evidence" value="ECO:0007669"/>
    <property type="project" value="TreeGrafter"/>
</dbReference>
<proteinExistence type="predicted"/>
<dbReference type="GO" id="GO:0036380">
    <property type="term" value="F:UDP-N-acetylglucosamine-undecaprenyl-phosphate N-acetylglucosaminephosphotransferase activity"/>
    <property type="evidence" value="ECO:0007669"/>
    <property type="project" value="UniProtKB-EC"/>
</dbReference>
<keyword evidence="5" id="KW-1133">Transmembrane helix</keyword>
<dbReference type="InterPro" id="IPR000715">
    <property type="entry name" value="Glycosyl_transferase_4"/>
</dbReference>
<keyword evidence="7" id="KW-0479">Metal-binding</keyword>
<evidence type="ECO:0000313" key="9">
    <source>
        <dbReference type="Proteomes" id="UP000245468"/>
    </source>
</evidence>
<keyword evidence="7" id="KW-0460">Magnesium</keyword>
<keyword evidence="6" id="KW-0472">Membrane</keyword>
<keyword evidence="9" id="KW-1185">Reference proteome</keyword>
<dbReference type="GO" id="GO:0071555">
    <property type="term" value="P:cell wall organization"/>
    <property type="evidence" value="ECO:0007669"/>
    <property type="project" value="TreeGrafter"/>
</dbReference>
<dbReference type="CDD" id="cd06853">
    <property type="entry name" value="GT_WecA_like"/>
    <property type="match status" value="1"/>
</dbReference>
<dbReference type="EC" id="2.7.8.33" evidence="8"/>
<dbReference type="GO" id="GO:0009103">
    <property type="term" value="P:lipopolysaccharide biosynthetic process"/>
    <property type="evidence" value="ECO:0007669"/>
    <property type="project" value="TreeGrafter"/>
</dbReference>
<dbReference type="AlphaFoldDB" id="A0A2S2DV55"/>
<evidence type="ECO:0000256" key="1">
    <source>
        <dbReference type="ARBA" id="ARBA00004651"/>
    </source>
</evidence>
<name>A0A2S2DV55_9BACT</name>
<evidence type="ECO:0000256" key="5">
    <source>
        <dbReference type="ARBA" id="ARBA00022989"/>
    </source>
</evidence>
<dbReference type="RefSeq" id="WP_109322965.1">
    <property type="nucleotide sequence ID" value="NZ_CP029346.1"/>
</dbReference>
<protein>
    <submittedName>
        <fullName evidence="8">UDP-N-acetylglucosamine--undecaprenyl-phosphateN-acetylglucosaminephosphotransferase</fullName>
        <ecNumber evidence="8">2.7.8.33</ecNumber>
    </submittedName>
</protein>
<dbReference type="Pfam" id="PF00953">
    <property type="entry name" value="Glycos_transf_4"/>
    <property type="match status" value="1"/>
</dbReference>
<reference evidence="9" key="1">
    <citation type="submission" date="2018-05" db="EMBL/GenBank/DDBJ databases">
        <title>Pseudarcicella sp. HME7025 Genome sequencing and assembly.</title>
        <authorList>
            <person name="Kim H."/>
            <person name="Kang H."/>
            <person name="Joh K."/>
        </authorList>
    </citation>
    <scope>NUCLEOTIDE SEQUENCE [LARGE SCALE GENOMIC DNA]</scope>
    <source>
        <strain evidence="9">HME7025</strain>
    </source>
</reference>
<dbReference type="PANTHER" id="PTHR22926">
    <property type="entry name" value="PHOSPHO-N-ACETYLMURAMOYL-PENTAPEPTIDE-TRANSFERASE"/>
    <property type="match status" value="1"/>
</dbReference>
<evidence type="ECO:0000256" key="3">
    <source>
        <dbReference type="ARBA" id="ARBA00022679"/>
    </source>
</evidence>
<dbReference type="GO" id="GO:0046872">
    <property type="term" value="F:metal ion binding"/>
    <property type="evidence" value="ECO:0007669"/>
    <property type="project" value="UniProtKB-KW"/>
</dbReference>
<evidence type="ECO:0000256" key="2">
    <source>
        <dbReference type="ARBA" id="ARBA00022475"/>
    </source>
</evidence>
<evidence type="ECO:0000256" key="4">
    <source>
        <dbReference type="ARBA" id="ARBA00022692"/>
    </source>
</evidence>
<gene>
    <name evidence="8" type="primary">wecA</name>
    <name evidence="8" type="ORF">HME7025_01411</name>
</gene>
<dbReference type="GO" id="GO:0005886">
    <property type="term" value="C:plasma membrane"/>
    <property type="evidence" value="ECO:0007669"/>
    <property type="project" value="UniProtKB-SubCell"/>
</dbReference>
<keyword evidence="2" id="KW-1003">Cell membrane</keyword>
<dbReference type="Proteomes" id="UP000245468">
    <property type="component" value="Chromosome"/>
</dbReference>
<evidence type="ECO:0000256" key="6">
    <source>
        <dbReference type="ARBA" id="ARBA00023136"/>
    </source>
</evidence>
<accession>A0A2S2DV55</accession>
<dbReference type="PANTHER" id="PTHR22926:SF3">
    <property type="entry name" value="UNDECAPRENYL-PHOSPHATE ALPHA-N-ACETYLGLUCOSAMINYL 1-PHOSPHATE TRANSFERASE"/>
    <property type="match status" value="1"/>
</dbReference>
<dbReference type="KEGG" id="psez:HME7025_01411"/>
<dbReference type="EMBL" id="CP029346">
    <property type="protein sequence ID" value="AWL09268.1"/>
    <property type="molecule type" value="Genomic_DNA"/>
</dbReference>
<dbReference type="OrthoDB" id="9783652at2"/>
<evidence type="ECO:0000256" key="7">
    <source>
        <dbReference type="PIRSR" id="PIRSR600715-1"/>
    </source>
</evidence>
<feature type="binding site" evidence="7">
    <location>
        <position position="224"/>
    </location>
    <ligand>
        <name>Mg(2+)</name>
        <dbReference type="ChEBI" id="CHEBI:18420"/>
    </ligand>
</feature>